<accession>A0ABQ4X2Y7</accession>
<evidence type="ECO:0008006" key="3">
    <source>
        <dbReference type="Google" id="ProtNLM"/>
    </source>
</evidence>
<reference evidence="1" key="2">
    <citation type="submission" date="2022-01" db="EMBL/GenBank/DDBJ databases">
        <authorList>
            <person name="Yamashiro T."/>
            <person name="Shiraishi A."/>
            <person name="Satake H."/>
            <person name="Nakayama K."/>
        </authorList>
    </citation>
    <scope>NUCLEOTIDE SEQUENCE</scope>
</reference>
<dbReference type="Proteomes" id="UP001151760">
    <property type="component" value="Unassembled WGS sequence"/>
</dbReference>
<comment type="caution">
    <text evidence="1">The sequence shown here is derived from an EMBL/GenBank/DDBJ whole genome shotgun (WGS) entry which is preliminary data.</text>
</comment>
<keyword evidence="2" id="KW-1185">Reference proteome</keyword>
<evidence type="ECO:0000313" key="2">
    <source>
        <dbReference type="Proteomes" id="UP001151760"/>
    </source>
</evidence>
<dbReference type="EMBL" id="BQNB010009146">
    <property type="protein sequence ID" value="GJS59393.1"/>
    <property type="molecule type" value="Genomic_DNA"/>
</dbReference>
<evidence type="ECO:0000313" key="1">
    <source>
        <dbReference type="EMBL" id="GJS59393.1"/>
    </source>
</evidence>
<name>A0ABQ4X2Y7_9ASTR</name>
<organism evidence="1 2">
    <name type="scientific">Tanacetum coccineum</name>
    <dbReference type="NCBI Taxonomy" id="301880"/>
    <lineage>
        <taxon>Eukaryota</taxon>
        <taxon>Viridiplantae</taxon>
        <taxon>Streptophyta</taxon>
        <taxon>Embryophyta</taxon>
        <taxon>Tracheophyta</taxon>
        <taxon>Spermatophyta</taxon>
        <taxon>Magnoliopsida</taxon>
        <taxon>eudicotyledons</taxon>
        <taxon>Gunneridae</taxon>
        <taxon>Pentapetalae</taxon>
        <taxon>asterids</taxon>
        <taxon>campanulids</taxon>
        <taxon>Asterales</taxon>
        <taxon>Asteraceae</taxon>
        <taxon>Asteroideae</taxon>
        <taxon>Anthemideae</taxon>
        <taxon>Anthemidinae</taxon>
        <taxon>Tanacetum</taxon>
    </lineage>
</organism>
<sequence length="134" mass="15826">MNRSSYLWKRSRLTIALYGRKCRSPVCWVGVEDVQLTGLEIVHETIEKIIQIKSRIQTARDRQKSYADVRHKPLELQDGDKDMLKKCFSDKPLAIPLDEVHIDDMLHFVEEPVEIMDREVKRLKQSRIPIIEDR</sequence>
<gene>
    <name evidence="1" type="ORF">Tco_0654177</name>
</gene>
<protein>
    <recommendedName>
        <fullName evidence="3">Reverse transcriptase domain-containing protein</fullName>
    </recommendedName>
</protein>
<reference evidence="1" key="1">
    <citation type="journal article" date="2022" name="Int. J. Mol. Sci.">
        <title>Draft Genome of Tanacetum Coccineum: Genomic Comparison of Closely Related Tanacetum-Family Plants.</title>
        <authorList>
            <person name="Yamashiro T."/>
            <person name="Shiraishi A."/>
            <person name="Nakayama K."/>
            <person name="Satake H."/>
        </authorList>
    </citation>
    <scope>NUCLEOTIDE SEQUENCE</scope>
</reference>
<proteinExistence type="predicted"/>